<dbReference type="Proteomes" id="UP000054925">
    <property type="component" value="Unassembled WGS sequence"/>
</dbReference>
<reference evidence="2" key="1">
    <citation type="submission" date="2016-01" db="EMBL/GenBank/DDBJ databases">
        <authorList>
            <person name="Peeters C."/>
        </authorList>
    </citation>
    <scope>NUCLEOTIDE SEQUENCE [LARGE SCALE GENOMIC DNA]</scope>
    <source>
        <strain evidence="2">LMG 22937</strain>
    </source>
</reference>
<evidence type="ECO:0000313" key="2">
    <source>
        <dbReference type="EMBL" id="SAL85842.1"/>
    </source>
</evidence>
<evidence type="ECO:0000313" key="3">
    <source>
        <dbReference type="Proteomes" id="UP000054925"/>
    </source>
</evidence>
<name>A0A158KXI1_9BURK</name>
<keyword evidence="1" id="KW-1133">Transmembrane helix</keyword>
<feature type="transmembrane region" description="Helical" evidence="1">
    <location>
        <begin position="6"/>
        <end position="26"/>
    </location>
</feature>
<keyword evidence="3" id="KW-1185">Reference proteome</keyword>
<organism evidence="2 3">
    <name type="scientific">Caballeronia terrestris</name>
    <dbReference type="NCBI Taxonomy" id="1226301"/>
    <lineage>
        <taxon>Bacteria</taxon>
        <taxon>Pseudomonadati</taxon>
        <taxon>Pseudomonadota</taxon>
        <taxon>Betaproteobacteria</taxon>
        <taxon>Burkholderiales</taxon>
        <taxon>Burkholderiaceae</taxon>
        <taxon>Caballeronia</taxon>
    </lineage>
</organism>
<accession>A0A158KXI1</accession>
<dbReference type="AlphaFoldDB" id="A0A158KXI1"/>
<sequence length="75" mass="8100">MLDVVMWSLCTVPFGVAGNLLHVRMITGRQFGLLGREHLDDPASRAVPVDSFSPVFWPTAHDLAHSRASAAGASR</sequence>
<keyword evidence="1" id="KW-0472">Membrane</keyword>
<gene>
    <name evidence="2" type="ORF">AWB67_07048</name>
</gene>
<dbReference type="EMBL" id="FCOL02000197">
    <property type="protein sequence ID" value="SAL85842.1"/>
    <property type="molecule type" value="Genomic_DNA"/>
</dbReference>
<protein>
    <submittedName>
        <fullName evidence="2">Uncharacterized protein</fullName>
    </submittedName>
</protein>
<comment type="caution">
    <text evidence="2">The sequence shown here is derived from an EMBL/GenBank/DDBJ whole genome shotgun (WGS) entry which is preliminary data.</text>
</comment>
<keyword evidence="1" id="KW-0812">Transmembrane</keyword>
<proteinExistence type="predicted"/>
<evidence type="ECO:0000256" key="1">
    <source>
        <dbReference type="SAM" id="Phobius"/>
    </source>
</evidence>